<dbReference type="AlphaFoldDB" id="A0A8H9HCQ1"/>
<protein>
    <submittedName>
        <fullName evidence="3">Transcriptional regulator</fullName>
    </submittedName>
</protein>
<dbReference type="InterPro" id="IPR001387">
    <property type="entry name" value="Cro/C1-type_HTH"/>
</dbReference>
<dbReference type="GeneID" id="97483538"/>
<reference evidence="3" key="1">
    <citation type="journal article" date="2014" name="Int. J. Syst. Evol. Microbiol.">
        <title>Complete genome sequence of Corynebacterium casei LMG S-19264T (=DSM 44701T), isolated from a smear-ripened cheese.</title>
        <authorList>
            <consortium name="US DOE Joint Genome Institute (JGI-PGF)"/>
            <person name="Walter F."/>
            <person name="Albersmeier A."/>
            <person name="Kalinowski J."/>
            <person name="Ruckert C."/>
        </authorList>
    </citation>
    <scope>NUCLEOTIDE SEQUENCE</scope>
    <source>
        <strain evidence="3">JCM 4434</strain>
    </source>
</reference>
<comment type="caution">
    <text evidence="3">The sequence shown here is derived from an EMBL/GenBank/DDBJ whole genome shotgun (WGS) entry which is preliminary data.</text>
</comment>
<organism evidence="3 4">
    <name type="scientific">Kitasatospora aureofaciens</name>
    <name type="common">Streptomyces aureofaciens</name>
    <dbReference type="NCBI Taxonomy" id="1894"/>
    <lineage>
        <taxon>Bacteria</taxon>
        <taxon>Bacillati</taxon>
        <taxon>Actinomycetota</taxon>
        <taxon>Actinomycetes</taxon>
        <taxon>Kitasatosporales</taxon>
        <taxon>Streptomycetaceae</taxon>
        <taxon>Kitasatospora</taxon>
    </lineage>
</organism>
<accession>A0A8H9HCQ1</accession>
<evidence type="ECO:0000259" key="2">
    <source>
        <dbReference type="PROSITE" id="PS50943"/>
    </source>
</evidence>
<proteinExistence type="predicted"/>
<dbReference type="CDD" id="cd00093">
    <property type="entry name" value="HTH_XRE"/>
    <property type="match status" value="1"/>
</dbReference>
<sequence length="479" mass="50053">MYRNPSASAAAREPRPPSERGDHGPGAWREFGARLRHWRRRAGLTQAQLGAGIGYDHTAVSKIEHGARRVTPRIAERIDELLGAGGELLSACLRAETAELPLPDPFVPFAAVLLRPPLPGGADAAADEELLPAPTRLPDYGLLCPLHDADGCAVPPPEELAALHAEFCAADPAAAPPLEAATAHALAGLLAAQLRAGETGAQPGLVAAVERTLRAVLARLATAPADRRGPLARLAAEHAHAAGALRMQVGRNATAMACFDRALTWAELAGDRATLVGTLSDLSILARLDGDPAAALGYAREIDRVAPGRPWAGAMGRISRARARALAGDVRGTVREIGLARTHLEHIDARDEADVPWLSIASMRLRVESAAAAALRDLAAAVDDPRLARRALAATETALGLLGPTRLPSTRLLFTVRAADCHACAHDPRAAVELLGPALESAPAAALPALVGHELRGLRGRLAPYEPQAARRLAELAGA</sequence>
<feature type="domain" description="HTH cro/C1-type" evidence="2">
    <location>
        <begin position="35"/>
        <end position="88"/>
    </location>
</feature>
<feature type="region of interest" description="Disordered" evidence="1">
    <location>
        <begin position="1"/>
        <end position="28"/>
    </location>
</feature>
<evidence type="ECO:0000313" key="3">
    <source>
        <dbReference type="EMBL" id="GGU56459.1"/>
    </source>
</evidence>
<dbReference type="InterPro" id="IPR010982">
    <property type="entry name" value="Lambda_DNA-bd_dom_sf"/>
</dbReference>
<reference evidence="3" key="2">
    <citation type="submission" date="2020-09" db="EMBL/GenBank/DDBJ databases">
        <authorList>
            <person name="Sun Q."/>
            <person name="Ohkuma M."/>
        </authorList>
    </citation>
    <scope>NUCLEOTIDE SEQUENCE</scope>
    <source>
        <strain evidence="3">JCM 4434</strain>
    </source>
</reference>
<dbReference type="SUPFAM" id="SSF47413">
    <property type="entry name" value="lambda repressor-like DNA-binding domains"/>
    <property type="match status" value="1"/>
</dbReference>
<feature type="compositionally biased region" description="Low complexity" evidence="1">
    <location>
        <begin position="1"/>
        <end position="11"/>
    </location>
</feature>
<dbReference type="Proteomes" id="UP000610124">
    <property type="component" value="Unassembled WGS sequence"/>
</dbReference>
<dbReference type="PROSITE" id="PS50943">
    <property type="entry name" value="HTH_CROC1"/>
    <property type="match status" value="1"/>
</dbReference>
<dbReference type="SMART" id="SM00530">
    <property type="entry name" value="HTH_XRE"/>
    <property type="match status" value="1"/>
</dbReference>
<dbReference type="Gene3D" id="1.10.260.40">
    <property type="entry name" value="lambda repressor-like DNA-binding domains"/>
    <property type="match status" value="1"/>
</dbReference>
<gene>
    <name evidence="3" type="ORF">GCM10010502_03500</name>
</gene>
<dbReference type="RefSeq" id="WP_051835471.1">
    <property type="nucleotide sequence ID" value="NZ_BMUB01000001.1"/>
</dbReference>
<evidence type="ECO:0000313" key="4">
    <source>
        <dbReference type="Proteomes" id="UP000610124"/>
    </source>
</evidence>
<dbReference type="GO" id="GO:0003677">
    <property type="term" value="F:DNA binding"/>
    <property type="evidence" value="ECO:0007669"/>
    <property type="project" value="InterPro"/>
</dbReference>
<feature type="compositionally biased region" description="Basic and acidic residues" evidence="1">
    <location>
        <begin position="12"/>
        <end position="23"/>
    </location>
</feature>
<dbReference type="Pfam" id="PF13560">
    <property type="entry name" value="HTH_31"/>
    <property type="match status" value="1"/>
</dbReference>
<name>A0A8H9HCQ1_KITAU</name>
<dbReference type="EMBL" id="BMUB01000001">
    <property type="protein sequence ID" value="GGU56459.1"/>
    <property type="molecule type" value="Genomic_DNA"/>
</dbReference>
<evidence type="ECO:0000256" key="1">
    <source>
        <dbReference type="SAM" id="MobiDB-lite"/>
    </source>
</evidence>